<feature type="compositionally biased region" description="Low complexity" evidence="1">
    <location>
        <begin position="185"/>
        <end position="202"/>
    </location>
</feature>
<feature type="signal peptide" evidence="2">
    <location>
        <begin position="1"/>
        <end position="33"/>
    </location>
</feature>
<sequence>MISRGSRDTFRLTGLAAAILALSLAGCAGGNLAARDSQLKQGGEILASLETKSASGEREEGDPAGFPVKIVFATPEGVYVDNVKVSFQKDGETREIFSEGPWLYVKGGPGWYHVQAQGPDGKAAGASFSISEGGERKDAAPQVVILSLAEGGAGRGGPSGEASPDQPGQTGQNPPPQSQPEENRPGQNQSQQNQPEQGQPGK</sequence>
<dbReference type="PROSITE" id="PS51257">
    <property type="entry name" value="PROKAR_LIPOPROTEIN"/>
    <property type="match status" value="1"/>
</dbReference>
<accession>A0A932I0B4</accession>
<evidence type="ECO:0000256" key="1">
    <source>
        <dbReference type="SAM" id="MobiDB-lite"/>
    </source>
</evidence>
<dbReference type="AlphaFoldDB" id="A0A932I0B4"/>
<keyword evidence="2" id="KW-0732">Signal</keyword>
<feature type="chain" id="PRO_5036750817" evidence="2">
    <location>
        <begin position="34"/>
        <end position="202"/>
    </location>
</feature>
<comment type="caution">
    <text evidence="3">The sequence shown here is derived from an EMBL/GenBank/DDBJ whole genome shotgun (WGS) entry which is preliminary data.</text>
</comment>
<organism evidence="3 4">
    <name type="scientific">Tectimicrobiota bacterium</name>
    <dbReference type="NCBI Taxonomy" id="2528274"/>
    <lineage>
        <taxon>Bacteria</taxon>
        <taxon>Pseudomonadati</taxon>
        <taxon>Nitrospinota/Tectimicrobiota group</taxon>
        <taxon>Candidatus Tectimicrobiota</taxon>
    </lineage>
</organism>
<gene>
    <name evidence="3" type="ORF">HYZ11_13440</name>
</gene>
<proteinExistence type="predicted"/>
<evidence type="ECO:0000313" key="3">
    <source>
        <dbReference type="EMBL" id="MBI3128602.1"/>
    </source>
</evidence>
<feature type="compositionally biased region" description="Low complexity" evidence="1">
    <location>
        <begin position="160"/>
        <end position="172"/>
    </location>
</feature>
<feature type="region of interest" description="Disordered" evidence="1">
    <location>
        <begin position="116"/>
        <end position="202"/>
    </location>
</feature>
<evidence type="ECO:0000256" key="2">
    <source>
        <dbReference type="SAM" id="SignalP"/>
    </source>
</evidence>
<dbReference type="EMBL" id="JACPUR010000033">
    <property type="protein sequence ID" value="MBI3128602.1"/>
    <property type="molecule type" value="Genomic_DNA"/>
</dbReference>
<protein>
    <submittedName>
        <fullName evidence="3">Uncharacterized protein</fullName>
    </submittedName>
</protein>
<evidence type="ECO:0000313" key="4">
    <source>
        <dbReference type="Proteomes" id="UP000782312"/>
    </source>
</evidence>
<name>A0A932I0B4_UNCTE</name>
<dbReference type="Proteomes" id="UP000782312">
    <property type="component" value="Unassembled WGS sequence"/>
</dbReference>
<reference evidence="3" key="1">
    <citation type="submission" date="2020-07" db="EMBL/GenBank/DDBJ databases">
        <title>Huge and variable diversity of episymbiotic CPR bacteria and DPANN archaea in groundwater ecosystems.</title>
        <authorList>
            <person name="He C.Y."/>
            <person name="Keren R."/>
            <person name="Whittaker M."/>
            <person name="Farag I.F."/>
            <person name="Doudna J."/>
            <person name="Cate J.H.D."/>
            <person name="Banfield J.F."/>
        </authorList>
    </citation>
    <scope>NUCLEOTIDE SEQUENCE</scope>
    <source>
        <strain evidence="3">NC_groundwater_763_Ag_S-0.2um_68_21</strain>
    </source>
</reference>